<gene>
    <name evidence="2" type="ORF">DDE83_005114</name>
</gene>
<accession>A0A364N2I5</accession>
<reference evidence="3" key="1">
    <citation type="submission" date="2018-05" db="EMBL/GenBank/DDBJ databases">
        <title>Draft genome sequence of Stemphylium lycopersici strain CIDEFI 213.</title>
        <authorList>
            <person name="Medina R."/>
            <person name="Franco M.E.E."/>
            <person name="Lucentini C.G."/>
            <person name="Saparrat M.C.N."/>
            <person name="Balatti P.A."/>
        </authorList>
    </citation>
    <scope>NUCLEOTIDE SEQUENCE [LARGE SCALE GENOMIC DNA]</scope>
    <source>
        <strain evidence="3">CIDEFI 213</strain>
    </source>
</reference>
<sequence length="398" mass="44497">MDPTTQIPASTIGLRGPEGKSLPKYFLGADGLLNKPLPVLNKGKNILETIAQQPSITRHYTGELAHWNTFKDEAIKFYEDDITRKELARCAHAPINIDPAVEILNSKVMTHERLQCGAEISLSGRYFWNLLAVVLHIVETLASEEHGTSENPDFLPKALTFGDSWILEKHHRVEGQQPDVLLKLPIEGKGQIRLVGELKFCVNVDFQTMLHNGRGRGNKFRGILGQLVQYMIGHGLKYGFISNYEETIFLQLDLRNNGEPCIYYSDIIKDSDLIDNSNDKVSVSLRLALFYLTQKTSSPKGADWAISKELCKSMKNYIMGKTIGYKAEVTAYGSRSLVPTRTPQRSPLGPIVTRGIAPDEQMQSVSFKNAVKRDPGNTFKDLKSRLRSAANPKEQADP</sequence>
<protein>
    <submittedName>
        <fullName evidence="2">Uncharacterized protein</fullName>
    </submittedName>
</protein>
<feature type="region of interest" description="Disordered" evidence="1">
    <location>
        <begin position="363"/>
        <end position="398"/>
    </location>
</feature>
<evidence type="ECO:0000256" key="1">
    <source>
        <dbReference type="SAM" id="MobiDB-lite"/>
    </source>
</evidence>
<feature type="compositionally biased region" description="Basic and acidic residues" evidence="1">
    <location>
        <begin position="371"/>
        <end position="384"/>
    </location>
</feature>
<evidence type="ECO:0000313" key="2">
    <source>
        <dbReference type="EMBL" id="RAR10249.1"/>
    </source>
</evidence>
<keyword evidence="3" id="KW-1185">Reference proteome</keyword>
<organism evidence="2 3">
    <name type="scientific">Stemphylium lycopersici</name>
    <name type="common">Tomato gray leaf spot disease fungus</name>
    <name type="synonym">Thyrospora lycopersici</name>
    <dbReference type="NCBI Taxonomy" id="183478"/>
    <lineage>
        <taxon>Eukaryota</taxon>
        <taxon>Fungi</taxon>
        <taxon>Dikarya</taxon>
        <taxon>Ascomycota</taxon>
        <taxon>Pezizomycotina</taxon>
        <taxon>Dothideomycetes</taxon>
        <taxon>Pleosporomycetidae</taxon>
        <taxon>Pleosporales</taxon>
        <taxon>Pleosporineae</taxon>
        <taxon>Pleosporaceae</taxon>
        <taxon>Stemphylium</taxon>
    </lineage>
</organism>
<comment type="caution">
    <text evidence="2">The sequence shown here is derived from an EMBL/GenBank/DDBJ whole genome shotgun (WGS) entry which is preliminary data.</text>
</comment>
<evidence type="ECO:0000313" key="3">
    <source>
        <dbReference type="Proteomes" id="UP000249619"/>
    </source>
</evidence>
<dbReference type="AlphaFoldDB" id="A0A364N2I5"/>
<proteinExistence type="predicted"/>
<dbReference type="Proteomes" id="UP000249619">
    <property type="component" value="Unassembled WGS sequence"/>
</dbReference>
<name>A0A364N2I5_STELY</name>
<dbReference type="EMBL" id="QGDH01000067">
    <property type="protein sequence ID" value="RAR10249.1"/>
    <property type="molecule type" value="Genomic_DNA"/>
</dbReference>